<dbReference type="SUPFAM" id="SSF53335">
    <property type="entry name" value="S-adenosyl-L-methionine-dependent methyltransferases"/>
    <property type="match status" value="1"/>
</dbReference>
<gene>
    <name evidence="2" type="ORF">Ctob_000409</name>
</gene>
<dbReference type="AlphaFoldDB" id="A0A0M0JDQ2"/>
<name>A0A0M0JDQ2_9EUKA</name>
<dbReference type="Gene3D" id="3.40.50.150">
    <property type="entry name" value="Vaccinia Virus protein VP39"/>
    <property type="match status" value="1"/>
</dbReference>
<keyword evidence="1" id="KW-0732">Signal</keyword>
<dbReference type="Proteomes" id="UP000037460">
    <property type="component" value="Unassembled WGS sequence"/>
</dbReference>
<feature type="signal peptide" evidence="1">
    <location>
        <begin position="1"/>
        <end position="28"/>
    </location>
</feature>
<organism evidence="2 3">
    <name type="scientific">Chrysochromulina tobinii</name>
    <dbReference type="NCBI Taxonomy" id="1460289"/>
    <lineage>
        <taxon>Eukaryota</taxon>
        <taxon>Haptista</taxon>
        <taxon>Haptophyta</taxon>
        <taxon>Prymnesiophyceae</taxon>
        <taxon>Prymnesiales</taxon>
        <taxon>Chrysochromulinaceae</taxon>
        <taxon>Chrysochromulina</taxon>
    </lineage>
</organism>
<sequence length="279" mass="30549">MSPQVTHATAKVASIGTLLAAAAGAVTGTTGTAESSGLALHKSAKRWLDSCVNGSAAILGSRLPSSEYWRERRSYLIYRHQFCILMRYAPRAASVLDVGSALPPFVNALTWIQQRTILGPRFAGNVAKGGGDLFSIERIRTKFNVTAVQADFLEWQPPGWEVAQAPFTLAHAAAPKTVPPVFDLVLCSEVIEHIATPREFVRKLLAIGDLVVLSVPYRWEKCNDGCHHKQNRITRDKIAAWAGRQPLAYDIVEESSGERRIICVYRRQSNVSASSSNHA</sequence>
<evidence type="ECO:0000313" key="2">
    <source>
        <dbReference type="EMBL" id="KOO24467.1"/>
    </source>
</evidence>
<keyword evidence="3" id="KW-1185">Reference proteome</keyword>
<protein>
    <submittedName>
        <fullName evidence="2">Tpr domain protein</fullName>
    </submittedName>
</protein>
<accession>A0A0M0JDQ2</accession>
<proteinExistence type="predicted"/>
<evidence type="ECO:0000313" key="3">
    <source>
        <dbReference type="Proteomes" id="UP000037460"/>
    </source>
</evidence>
<dbReference type="InterPro" id="IPR029063">
    <property type="entry name" value="SAM-dependent_MTases_sf"/>
</dbReference>
<evidence type="ECO:0000256" key="1">
    <source>
        <dbReference type="SAM" id="SignalP"/>
    </source>
</evidence>
<reference evidence="3" key="1">
    <citation type="journal article" date="2015" name="PLoS Genet.">
        <title>Genome Sequence and Transcriptome Analyses of Chrysochromulina tobin: Metabolic Tools for Enhanced Algal Fitness in the Prominent Order Prymnesiales (Haptophyceae).</title>
        <authorList>
            <person name="Hovde B.T."/>
            <person name="Deodato C.R."/>
            <person name="Hunsperger H.M."/>
            <person name="Ryken S.A."/>
            <person name="Yost W."/>
            <person name="Jha R.K."/>
            <person name="Patterson J."/>
            <person name="Monnat R.J. Jr."/>
            <person name="Barlow S.B."/>
            <person name="Starkenburg S.R."/>
            <person name="Cattolico R.A."/>
        </authorList>
    </citation>
    <scope>NUCLEOTIDE SEQUENCE</scope>
    <source>
        <strain evidence="3">CCMP291</strain>
    </source>
</reference>
<dbReference type="OrthoDB" id="3265906at2759"/>
<feature type="chain" id="PRO_5005601710" evidence="1">
    <location>
        <begin position="29"/>
        <end position="279"/>
    </location>
</feature>
<dbReference type="EMBL" id="JWZX01003090">
    <property type="protein sequence ID" value="KOO24467.1"/>
    <property type="molecule type" value="Genomic_DNA"/>
</dbReference>
<comment type="caution">
    <text evidence="2">The sequence shown here is derived from an EMBL/GenBank/DDBJ whole genome shotgun (WGS) entry which is preliminary data.</text>
</comment>